<evidence type="ECO:0000256" key="2">
    <source>
        <dbReference type="SAM" id="SignalP"/>
    </source>
</evidence>
<evidence type="ECO:0008006" key="5">
    <source>
        <dbReference type="Google" id="ProtNLM"/>
    </source>
</evidence>
<feature type="region of interest" description="Disordered" evidence="1">
    <location>
        <begin position="130"/>
        <end position="177"/>
    </location>
</feature>
<dbReference type="RefSeq" id="WP_092839622.1">
    <property type="nucleotide sequence ID" value="NZ_CP028290.1"/>
</dbReference>
<evidence type="ECO:0000313" key="3">
    <source>
        <dbReference type="EMBL" id="SDP91246.1"/>
    </source>
</evidence>
<dbReference type="Proteomes" id="UP000199317">
    <property type="component" value="Unassembled WGS sequence"/>
</dbReference>
<feature type="chain" id="PRO_5011684613" description="Colicin import membrane protein" evidence="2">
    <location>
        <begin position="25"/>
        <end position="192"/>
    </location>
</feature>
<feature type="signal peptide" evidence="2">
    <location>
        <begin position="1"/>
        <end position="24"/>
    </location>
</feature>
<reference evidence="4" key="1">
    <citation type="submission" date="2016-10" db="EMBL/GenBank/DDBJ databases">
        <authorList>
            <person name="Varghese N."/>
            <person name="Submissions S."/>
        </authorList>
    </citation>
    <scope>NUCLEOTIDE SEQUENCE [LARGE SCALE GENOMIC DNA]</scope>
    <source>
        <strain evidence="4">DSM 17101</strain>
    </source>
</reference>
<feature type="compositionally biased region" description="Basic and acidic residues" evidence="1">
    <location>
        <begin position="150"/>
        <end position="177"/>
    </location>
</feature>
<proteinExistence type="predicted"/>
<sequence>MKHARNLLALAVAGLLATSGMAMTKEEHKAAGDRISADYKAAKAKCDGLTGNAKDVCQKEAKGNEKIAKAELEAQYKPSDKNTYKVAEARADAAYDVAKEKCDDLKGDAKNVCQKDAKAAHVKAKEDAKVARAETKPADTAAEKGAQVAEAKKDAAHEKREADYKAAKERCDTMSGDAKDKCVADAKRMYNQ</sequence>
<keyword evidence="2" id="KW-0732">Signal</keyword>
<protein>
    <recommendedName>
        <fullName evidence="5">Colicin import membrane protein</fullName>
    </recommendedName>
</protein>
<accession>A0A1H0WLS2</accession>
<dbReference type="AlphaFoldDB" id="A0A1H0WLS2"/>
<gene>
    <name evidence="3" type="ORF">SAMN04489708_14227</name>
</gene>
<dbReference type="OrthoDB" id="5769605at2"/>
<keyword evidence="4" id="KW-1185">Reference proteome</keyword>
<name>A0A1H0WLS2_9BURK</name>
<evidence type="ECO:0000313" key="4">
    <source>
        <dbReference type="Proteomes" id="UP000199317"/>
    </source>
</evidence>
<organism evidence="3 4">
    <name type="scientific">Paracidovorax cattleyae</name>
    <dbReference type="NCBI Taxonomy" id="80868"/>
    <lineage>
        <taxon>Bacteria</taxon>
        <taxon>Pseudomonadati</taxon>
        <taxon>Pseudomonadota</taxon>
        <taxon>Betaproteobacteria</taxon>
        <taxon>Burkholderiales</taxon>
        <taxon>Comamonadaceae</taxon>
        <taxon>Paracidovorax</taxon>
    </lineage>
</organism>
<dbReference type="EMBL" id="FNJL01000042">
    <property type="protein sequence ID" value="SDP91246.1"/>
    <property type="molecule type" value="Genomic_DNA"/>
</dbReference>
<evidence type="ECO:0000256" key="1">
    <source>
        <dbReference type="SAM" id="MobiDB-lite"/>
    </source>
</evidence>